<evidence type="ECO:0000313" key="19">
    <source>
        <dbReference type="EMBL" id="EFN55976.1"/>
    </source>
</evidence>
<keyword evidence="3" id="KW-0150">Chloroplast</keyword>
<keyword evidence="13" id="KW-0342">GTP-binding</keyword>
<dbReference type="InterPro" id="IPR006703">
    <property type="entry name" value="G_AIG1"/>
</dbReference>
<evidence type="ECO:0000256" key="5">
    <source>
        <dbReference type="ARBA" id="ARBA00022692"/>
    </source>
</evidence>
<dbReference type="PANTHER" id="PTHR10903:SF135">
    <property type="entry name" value="TRANSLOCASE OF CHLOROPLAST 120, CHLOROPLASTIC-RELATED"/>
    <property type="match status" value="1"/>
</dbReference>
<keyword evidence="20" id="KW-1185">Reference proteome</keyword>
<feature type="region of interest" description="Disordered" evidence="17">
    <location>
        <begin position="125"/>
        <end position="145"/>
    </location>
</feature>
<keyword evidence="4" id="KW-0934">Plastid</keyword>
<evidence type="ECO:0000256" key="10">
    <source>
        <dbReference type="ARBA" id="ARBA00022842"/>
    </source>
</evidence>
<keyword evidence="6" id="KW-0479">Metal-binding</keyword>
<dbReference type="PANTHER" id="PTHR10903">
    <property type="entry name" value="GTPASE, IMAP FAMILY MEMBER-RELATED"/>
    <property type="match status" value="1"/>
</dbReference>
<evidence type="ECO:0000256" key="17">
    <source>
        <dbReference type="SAM" id="MobiDB-lite"/>
    </source>
</evidence>
<dbReference type="FunCoup" id="E1ZE64">
    <property type="interactions" value="1076"/>
</dbReference>
<dbReference type="OrthoDB" id="8954335at2759"/>
<proteinExistence type="inferred from homology"/>
<dbReference type="SUPFAM" id="SSF52540">
    <property type="entry name" value="P-loop containing nucleoside triphosphate hydrolases"/>
    <property type="match status" value="1"/>
</dbReference>
<feature type="region of interest" description="Disordered" evidence="17">
    <location>
        <begin position="1"/>
        <end position="66"/>
    </location>
</feature>
<evidence type="ECO:0000256" key="12">
    <source>
        <dbReference type="ARBA" id="ARBA00022989"/>
    </source>
</evidence>
<evidence type="ECO:0000256" key="2">
    <source>
        <dbReference type="ARBA" id="ARBA00022448"/>
    </source>
</evidence>
<evidence type="ECO:0000256" key="8">
    <source>
        <dbReference type="ARBA" id="ARBA00022801"/>
    </source>
</evidence>
<keyword evidence="11" id="KW-0653">Protein transport</keyword>
<evidence type="ECO:0000313" key="20">
    <source>
        <dbReference type="Proteomes" id="UP000008141"/>
    </source>
</evidence>
<evidence type="ECO:0000259" key="18">
    <source>
        <dbReference type="PROSITE" id="PS51720"/>
    </source>
</evidence>
<evidence type="ECO:0000256" key="11">
    <source>
        <dbReference type="ARBA" id="ARBA00022927"/>
    </source>
</evidence>
<sequence length="799" mass="86841">MNGHPEDSEEEVYLSEPESTGELEDVKTDDDYEYNEVEEESEGEEAYRDALSQGHSAAGSPSTASRLPFDIGSIFRRAAAADDDGAAAAPAAGPPQDDDSLAASVAANAVAAAVAANTPSPAAQNGEAAAAVAPPPPPPSSVLDGTETDKAAKVKLAVQKFRTDIYRIALRMKYPTRASVMQQMMYRLGMAERIHLGTAAGPQRGIEDLAQMEAERAEVTHQPPLDFGCTIMVLGLQGTGKTATIHSLLGRPQPVGYRETSKVEIIRGDVAGIPLTFIDTPGLEPSAGAIGSNLRRLHAAKRAFNRHKPQAVLYLDRLDAGRRDLADLNVLRSITEVFGQDMWFSTVLLLTHGGGGQPMTFEMFYQQRGQQAQNMLRQVAGDQRLMNPIALAENSPACPRSAEGDLVLPNGTPWCRQLLMLLFTTKVLNEANALLKPGEGRAAAARMQPFMGMKVPPLGWLLSRLVDFRSPRKPPEDEREIKQDDEIRKLPSNEQAVQLRKKRMYLKQRAEEARQDADGTVPILAPEPALAPSFDPDVTGYRYRVLEDPSGIIARPIVSDGAVDHEDGIDSVQVEKQSILRPKGQYLGGVPAVAWAQVQKDKSQFTFQGEAEGSYYHSGRWVSTAACNVQTIGRDVLYTPRLETRLKTGRRNKQGALAYGLKVDDRVRVLPNAKLRMSLGRMYTKAGQAYDQGTALAADLKIKPSADETARILMGGTAVWQRRDVVVGGNLSTEFKLPKGGALGGKSDTLCSMSAQYNNKGNGQLVLRLNSHDYPQLAGSMVVPVLASLWHRLFGKDEF</sequence>
<comment type="subcellular location">
    <subcellularLocation>
        <location evidence="15">Plastid</location>
        <location evidence="15">Chloroplast outer membrane</location>
        <topology evidence="15">Single-pass membrane protein</topology>
    </subcellularLocation>
</comment>
<name>E1ZE64_CHLVA</name>
<dbReference type="GO" id="GO:0016787">
    <property type="term" value="F:hydrolase activity"/>
    <property type="evidence" value="ECO:0007669"/>
    <property type="project" value="UniProtKB-KW"/>
</dbReference>
<dbReference type="Gene3D" id="3.40.50.300">
    <property type="entry name" value="P-loop containing nucleotide triphosphate hydrolases"/>
    <property type="match status" value="1"/>
</dbReference>
<keyword evidence="10" id="KW-0460">Magnesium</keyword>
<comment type="cofactor">
    <cofactor evidence="1">
        <name>Mg(2+)</name>
        <dbReference type="ChEBI" id="CHEBI:18420"/>
    </cofactor>
</comment>
<gene>
    <name evidence="19" type="ORF">CHLNCDRAFT_57727</name>
</gene>
<dbReference type="EMBL" id="GL433843">
    <property type="protein sequence ID" value="EFN55976.1"/>
    <property type="molecule type" value="Genomic_DNA"/>
</dbReference>
<dbReference type="STRING" id="554065.E1ZE64"/>
<evidence type="ECO:0000256" key="1">
    <source>
        <dbReference type="ARBA" id="ARBA00001946"/>
    </source>
</evidence>
<evidence type="ECO:0000256" key="4">
    <source>
        <dbReference type="ARBA" id="ARBA00022640"/>
    </source>
</evidence>
<dbReference type="GO" id="GO:0015031">
    <property type="term" value="P:protein transport"/>
    <property type="evidence" value="ECO:0007669"/>
    <property type="project" value="UniProtKB-KW"/>
</dbReference>
<accession>E1ZE64</accession>
<dbReference type="GO" id="GO:0009707">
    <property type="term" value="C:chloroplast outer membrane"/>
    <property type="evidence" value="ECO:0007669"/>
    <property type="project" value="UniProtKB-SubCell"/>
</dbReference>
<dbReference type="Pfam" id="PF04548">
    <property type="entry name" value="AIG1"/>
    <property type="match status" value="1"/>
</dbReference>
<dbReference type="InterPro" id="IPR027417">
    <property type="entry name" value="P-loop_NTPase"/>
</dbReference>
<evidence type="ECO:0000256" key="3">
    <source>
        <dbReference type="ARBA" id="ARBA00022528"/>
    </source>
</evidence>
<feature type="domain" description="AIG1-type G" evidence="18">
    <location>
        <begin position="226"/>
        <end position="445"/>
    </location>
</feature>
<dbReference type="KEGG" id="cvr:CHLNCDRAFT_57727"/>
<keyword evidence="8" id="KW-0378">Hydrolase</keyword>
<evidence type="ECO:0000256" key="13">
    <source>
        <dbReference type="ARBA" id="ARBA00023134"/>
    </source>
</evidence>
<evidence type="ECO:0000256" key="7">
    <source>
        <dbReference type="ARBA" id="ARBA00022741"/>
    </source>
</evidence>
<dbReference type="GO" id="GO:0005525">
    <property type="term" value="F:GTP binding"/>
    <property type="evidence" value="ECO:0007669"/>
    <property type="project" value="UniProtKB-KW"/>
</dbReference>
<organism evidence="20">
    <name type="scientific">Chlorella variabilis</name>
    <name type="common">Green alga</name>
    <dbReference type="NCBI Taxonomy" id="554065"/>
    <lineage>
        <taxon>Eukaryota</taxon>
        <taxon>Viridiplantae</taxon>
        <taxon>Chlorophyta</taxon>
        <taxon>core chlorophytes</taxon>
        <taxon>Trebouxiophyceae</taxon>
        <taxon>Chlorellales</taxon>
        <taxon>Chlorellaceae</taxon>
        <taxon>Chlorella clade</taxon>
        <taxon>Chlorella</taxon>
    </lineage>
</organism>
<dbReference type="OMA" id="TKLENRW"/>
<evidence type="ECO:0000256" key="6">
    <source>
        <dbReference type="ARBA" id="ARBA00022723"/>
    </source>
</evidence>
<feature type="compositionally biased region" description="Polar residues" evidence="17">
    <location>
        <begin position="53"/>
        <end position="65"/>
    </location>
</feature>
<evidence type="ECO:0000256" key="16">
    <source>
        <dbReference type="ARBA" id="ARBA00023775"/>
    </source>
</evidence>
<dbReference type="AlphaFoldDB" id="E1ZE64"/>
<dbReference type="InParanoid" id="E1ZE64"/>
<dbReference type="GeneID" id="17355210"/>
<dbReference type="RefSeq" id="XP_005848078.1">
    <property type="nucleotide sequence ID" value="XM_005848016.1"/>
</dbReference>
<dbReference type="PROSITE" id="PS51720">
    <property type="entry name" value="G_AIG1"/>
    <property type="match status" value="1"/>
</dbReference>
<evidence type="ECO:0000256" key="15">
    <source>
        <dbReference type="ARBA" id="ARBA00023766"/>
    </source>
</evidence>
<evidence type="ECO:0000256" key="14">
    <source>
        <dbReference type="ARBA" id="ARBA00023136"/>
    </source>
</evidence>
<evidence type="ECO:0000256" key="9">
    <source>
        <dbReference type="ARBA" id="ARBA00022805"/>
    </source>
</evidence>
<dbReference type="InterPro" id="IPR024283">
    <property type="entry name" value="TOC159_MAD"/>
</dbReference>
<keyword evidence="14" id="KW-0472">Membrane</keyword>
<dbReference type="Pfam" id="PF11886">
    <property type="entry name" value="TOC159_MAD"/>
    <property type="match status" value="1"/>
</dbReference>
<dbReference type="Proteomes" id="UP000008141">
    <property type="component" value="Unassembled WGS sequence"/>
</dbReference>
<reference evidence="19 20" key="1">
    <citation type="journal article" date="2010" name="Plant Cell">
        <title>The Chlorella variabilis NC64A genome reveals adaptation to photosymbiosis, coevolution with viruses, and cryptic sex.</title>
        <authorList>
            <person name="Blanc G."/>
            <person name="Duncan G."/>
            <person name="Agarkova I."/>
            <person name="Borodovsky M."/>
            <person name="Gurnon J."/>
            <person name="Kuo A."/>
            <person name="Lindquist E."/>
            <person name="Lucas S."/>
            <person name="Pangilinan J."/>
            <person name="Polle J."/>
            <person name="Salamov A."/>
            <person name="Terry A."/>
            <person name="Yamada T."/>
            <person name="Dunigan D.D."/>
            <person name="Grigoriev I.V."/>
            <person name="Claverie J.M."/>
            <person name="Van Etten J.L."/>
        </authorList>
    </citation>
    <scope>NUCLEOTIDE SEQUENCE [LARGE SCALE GENOMIC DNA]</scope>
    <source>
        <strain evidence="19 20">NC64A</strain>
    </source>
</reference>
<comment type="similarity">
    <text evidence="16">Belongs to the TRAFAC class TrmE-Era-EngA-EngB-Septin-like GTPase superfamily. AIG1/Toc34/Toc159-like paraseptin GTPase family. TOC159 subfamily.</text>
</comment>
<dbReference type="InterPro" id="IPR045058">
    <property type="entry name" value="GIMA/IAN/Toc"/>
</dbReference>
<dbReference type="GO" id="GO:0046872">
    <property type="term" value="F:metal ion binding"/>
    <property type="evidence" value="ECO:0007669"/>
    <property type="project" value="UniProtKB-KW"/>
</dbReference>
<keyword evidence="7" id="KW-0547">Nucleotide-binding</keyword>
<keyword evidence="9" id="KW-1002">Plastid outer membrane</keyword>
<protein>
    <recommendedName>
        <fullName evidence="18">AIG1-type G domain-containing protein</fullName>
    </recommendedName>
</protein>
<feature type="compositionally biased region" description="Acidic residues" evidence="17">
    <location>
        <begin position="7"/>
        <end position="44"/>
    </location>
</feature>
<keyword evidence="2" id="KW-0813">Transport</keyword>
<keyword evidence="5" id="KW-0812">Transmembrane</keyword>
<keyword evidence="12" id="KW-1133">Transmembrane helix</keyword>
<dbReference type="eggNOG" id="ENOG502QR60">
    <property type="taxonomic scope" value="Eukaryota"/>
</dbReference>